<comment type="caution">
    <text evidence="1">The sequence shown here is derived from an EMBL/GenBank/DDBJ whole genome shotgun (WGS) entry which is preliminary data.</text>
</comment>
<dbReference type="InterPro" id="IPR000408">
    <property type="entry name" value="Reg_chr_condens"/>
</dbReference>
<proteinExistence type="predicted"/>
<name>A0ABN9TK13_9DINO</name>
<dbReference type="EMBL" id="CAUYUJ010014815">
    <property type="protein sequence ID" value="CAK0846311.1"/>
    <property type="molecule type" value="Genomic_DNA"/>
</dbReference>
<dbReference type="Gene3D" id="2.130.10.30">
    <property type="entry name" value="Regulator of chromosome condensation 1/beta-lactamase-inhibitor protein II"/>
    <property type="match status" value="1"/>
</dbReference>
<dbReference type="Pfam" id="PF13540">
    <property type="entry name" value="RCC1_2"/>
    <property type="match status" value="3"/>
</dbReference>
<dbReference type="PANTHER" id="PTHR45982">
    <property type="entry name" value="REGULATOR OF CHROMOSOME CONDENSATION"/>
    <property type="match status" value="1"/>
</dbReference>
<evidence type="ECO:0000313" key="1">
    <source>
        <dbReference type="EMBL" id="CAK0846311.1"/>
    </source>
</evidence>
<protein>
    <submittedName>
        <fullName evidence="1">Uncharacterized protein</fullName>
    </submittedName>
</protein>
<evidence type="ECO:0000313" key="2">
    <source>
        <dbReference type="Proteomes" id="UP001189429"/>
    </source>
</evidence>
<dbReference type="PROSITE" id="PS00626">
    <property type="entry name" value="RCC1_2"/>
    <property type="match status" value="1"/>
</dbReference>
<gene>
    <name evidence="1" type="ORF">PCOR1329_LOCUS39861</name>
</gene>
<organism evidence="1 2">
    <name type="scientific">Prorocentrum cordatum</name>
    <dbReference type="NCBI Taxonomy" id="2364126"/>
    <lineage>
        <taxon>Eukaryota</taxon>
        <taxon>Sar</taxon>
        <taxon>Alveolata</taxon>
        <taxon>Dinophyceae</taxon>
        <taxon>Prorocentrales</taxon>
        <taxon>Prorocentraceae</taxon>
        <taxon>Prorocentrum</taxon>
    </lineage>
</organism>
<sequence length="278" mass="28168">MASHALLRSDGAAVACGNNHSGECSLPGLAAGLTYTQVAAGVAHTVLLRSDGVAVACGRNDSGQCDIPAAGDGRTYTQVAAGGSHSVLLRSDGTALACGNDYCGECDLPGAGRHLAHTQVSAGFGHTVLVRSDGTALACGSNDSGQCQFPSAPVAFQTWTEWARSKGSKPISLRYEPYSSPAKSLPTLVLQAAFDGSSICFTTLGGEKLCQVSASPSDDLTDLYSQLMAGRLAGMVGTEFSRVEVVLPGGGLLGRVTAEAARVSIFASAAACGASDRH</sequence>
<reference evidence="1" key="1">
    <citation type="submission" date="2023-10" db="EMBL/GenBank/DDBJ databases">
        <authorList>
            <person name="Chen Y."/>
            <person name="Shah S."/>
            <person name="Dougan E. K."/>
            <person name="Thang M."/>
            <person name="Chan C."/>
        </authorList>
    </citation>
    <scope>NUCLEOTIDE SEQUENCE [LARGE SCALE GENOMIC DNA]</scope>
</reference>
<dbReference type="PANTHER" id="PTHR45982:SF1">
    <property type="entry name" value="REGULATOR OF CHROMOSOME CONDENSATION"/>
    <property type="match status" value="1"/>
</dbReference>
<accession>A0ABN9TK13</accession>
<dbReference type="InterPro" id="IPR051553">
    <property type="entry name" value="Ran_GTPase-activating"/>
</dbReference>
<keyword evidence="2" id="KW-1185">Reference proteome</keyword>
<dbReference type="Proteomes" id="UP001189429">
    <property type="component" value="Unassembled WGS sequence"/>
</dbReference>
<dbReference type="SUPFAM" id="SSF50985">
    <property type="entry name" value="RCC1/BLIP-II"/>
    <property type="match status" value="1"/>
</dbReference>
<dbReference type="InterPro" id="IPR009091">
    <property type="entry name" value="RCC1/BLIP-II"/>
</dbReference>